<dbReference type="GO" id="GO:0016020">
    <property type="term" value="C:membrane"/>
    <property type="evidence" value="ECO:0007669"/>
    <property type="project" value="UniProtKB-SubCell"/>
</dbReference>
<evidence type="ECO:0000313" key="9">
    <source>
        <dbReference type="EMBL" id="MRD48194.1"/>
    </source>
</evidence>
<dbReference type="PROSITE" id="PS00330">
    <property type="entry name" value="HEMOLYSIN_CALCIUM"/>
    <property type="match status" value="11"/>
</dbReference>
<dbReference type="OrthoDB" id="8607307at2"/>
<keyword evidence="10" id="KW-1185">Reference proteome</keyword>
<dbReference type="EMBL" id="WJBU01000011">
    <property type="protein sequence ID" value="MRD48194.1"/>
    <property type="molecule type" value="Genomic_DNA"/>
</dbReference>
<dbReference type="InterPro" id="IPR018511">
    <property type="entry name" value="Hemolysin-typ_Ca-bd_CS"/>
</dbReference>
<comment type="caution">
    <text evidence="9">The sequence shown here is derived from an EMBL/GenBank/DDBJ whole genome shotgun (WGS) entry which is preliminary data.</text>
</comment>
<feature type="region of interest" description="Disordered" evidence="8">
    <location>
        <begin position="1096"/>
        <end position="1116"/>
    </location>
</feature>
<dbReference type="PRINTS" id="PR01488">
    <property type="entry name" value="RTXTOXINA"/>
</dbReference>
<feature type="region of interest" description="Disordered" evidence="8">
    <location>
        <begin position="1"/>
        <end position="20"/>
    </location>
</feature>
<dbReference type="Gene3D" id="2.150.10.10">
    <property type="entry name" value="Serralysin-like metalloprotease, C-terminal"/>
    <property type="match status" value="10"/>
</dbReference>
<evidence type="ECO:0000256" key="6">
    <source>
        <dbReference type="ARBA" id="ARBA00023026"/>
    </source>
</evidence>
<evidence type="ECO:0000256" key="4">
    <source>
        <dbReference type="ARBA" id="ARBA00022656"/>
    </source>
</evidence>
<evidence type="ECO:0000313" key="10">
    <source>
        <dbReference type="Proteomes" id="UP000487350"/>
    </source>
</evidence>
<dbReference type="Proteomes" id="UP000487350">
    <property type="component" value="Unassembled WGS sequence"/>
</dbReference>
<comment type="subcellular location">
    <subcellularLocation>
        <location evidence="1">Membrane</location>
    </subcellularLocation>
    <subcellularLocation>
        <location evidence="2">Secreted</location>
    </subcellularLocation>
</comment>
<dbReference type="PANTHER" id="PTHR38340:SF1">
    <property type="entry name" value="S-LAYER PROTEIN"/>
    <property type="match status" value="1"/>
</dbReference>
<dbReference type="InterPro" id="IPR050557">
    <property type="entry name" value="RTX_toxin/Mannuronan_C5-epim"/>
</dbReference>
<dbReference type="PANTHER" id="PTHR38340">
    <property type="entry name" value="S-LAYER PROTEIN"/>
    <property type="match status" value="1"/>
</dbReference>
<keyword evidence="7" id="KW-0472">Membrane</keyword>
<evidence type="ECO:0000256" key="1">
    <source>
        <dbReference type="ARBA" id="ARBA00004370"/>
    </source>
</evidence>
<keyword evidence="4" id="KW-0800">Toxin</keyword>
<reference evidence="9 10" key="1">
    <citation type="submission" date="2019-11" db="EMBL/GenBank/DDBJ databases">
        <title>Caenimonas koreensis gen. nov., sp. nov., isolated from activated sludge.</title>
        <authorList>
            <person name="Seung H.R."/>
        </authorList>
    </citation>
    <scope>NUCLEOTIDE SEQUENCE [LARGE SCALE GENOMIC DNA]</scope>
    <source>
        <strain evidence="9 10">EMB320</strain>
    </source>
</reference>
<dbReference type="InterPro" id="IPR011049">
    <property type="entry name" value="Serralysin-like_metalloprot_C"/>
</dbReference>
<evidence type="ECO:0000256" key="3">
    <source>
        <dbReference type="ARBA" id="ARBA00022525"/>
    </source>
</evidence>
<evidence type="ECO:0008006" key="11">
    <source>
        <dbReference type="Google" id="ProtNLM"/>
    </source>
</evidence>
<dbReference type="GO" id="GO:0090729">
    <property type="term" value="F:toxin activity"/>
    <property type="evidence" value="ECO:0007669"/>
    <property type="project" value="UniProtKB-KW"/>
</dbReference>
<proteinExistence type="predicted"/>
<sequence length="1595" mass="161167">MATVTGTEGQDTLVGTDASDVVNGLGGNDALSGGGANDSLSGGDGADTLAGGAGADTLDGGAGNDALYSHAPSAEGLPMPGYAGPADGSVDRGTDADVLTAGAGDDALVAGWKDKVDGGAGIDTLYISFAGATSGVNADFRPLLNNGVPVPEGITIAGAVIVNIEAVVWVEGSNYADLLVPVDFGYAPSFGDIYGLGGDDTIVSNDHTRYVSGGTGNDLIDARAGGAWDISGDDGADTIYGGNYAQNINGGAGDDEIQGGLINGRYNGGTGNDVLLGGASADDVLHGDDGDDTIYGGAGGDFLHGDAGADLIYGDSRGSGLPTAAGDAGDDWLLGGAGNDTLYGEFGNDTFEPGEGDDSMEGGAGNDTVRLAGNAPDYAVVYNAANQHFTISDTVAGRGGVDVAGGVELFVFADSTWAAEDFIAGRAAPTAGNDSVLAGSGNDSLYGGFGHDTLAGGAGADTLTGGPGIDYLYSAAISPAWRESHYPFLDATEPVLDTGAEVDVIDGGADPDVIFGGYGDKIDGGMGEDILLVSFMGATSGVNADFRPLLTQASIQIGTGTIANIEGIAWLEGSNYDDVLAPIDTNYANGPIYGRGGNDLIIAAYLTADIFAGDGNDTVDCSASYYTNAIWGEQGNDHIIGGHAMEQLFGGIGNDSLEGHFSNDMLYGGDGVDTLDGGPGSDLLTGDAGDDLLYGAAERDTLEGGDGNDTLHGDASPISEESGESPNHFEDTLIGGAGDDDLYGEKGDDLLFGGQGDDLINGGAGVDVAYYLGNRSEYTCTYDKVTGIVLIADSFINGDGVDAVVGVELFSFSDGVWSLDDIVNKRSAPTGGDETYVGGPGNDSIFAGAGDDLLMGMAGADTLDGGTGDDWIFSNELLTWGFHTVVEYAYGVVYPEVVPELDTATEADSIMGGDGDDSIFGGWGDHIDGGAGTDGVYLSFQGATTGVVADFRALNGGAATVAVGPTLITNVESVSWLQGSEFADFLAPFSAGSVGGQISPDGRTSFAPTHGGGGNDTIYGSYYSGPMYGDAGDDLIDGSLTGYQPHLHGGTGNDTLIGGLGAQAMYGDEGDDVLIATNKPEAPSWSWIFGGDGNDALHGADGDETLDGGEGNDTLDGGKGIDVARYETETDALDVNLALGSASGGAGSDVLINIESVWGGSGSDLLTGDEGPNRIEGNAGSDTIEGGGGDDFLDGSLYPSEDDWVVYTHASGPVLVELYALRASGSAGQDTLYDFNHVGGSAFNDTLIGDDGWNRIDGGTGNDSLNGRHGRDTLMGGIGNDTLEGGLFNDSIDGGDGNDVAVFTYYRLEYDVTYDNVVQAWIVTDLTPDRDGQDTVTGVESFSFAGELVAVADAPAVKATTGADVYVGTSGANHFNGLGGADTLSGAAGNDTLEGAGGDDRLSGDGGNDSLVGGPGLDVAVFTGGASAHVITFDSVLGSWSVSATTGPDGTDSLASIERLEFQDFSVALDLDGNAGVVALLIGTVFGEPFLSSKSLVGIALDYLDHGGSELALVQAALDYWIGPNASNSAYVETVYSNLFGSPPAAQDREYLLGLLDAHVLTQVQMTEIAMHTTYSEANIGYAGLQESGLAYSPF</sequence>
<dbReference type="GO" id="GO:0005576">
    <property type="term" value="C:extracellular region"/>
    <property type="evidence" value="ECO:0007669"/>
    <property type="project" value="UniProtKB-SubCell"/>
</dbReference>
<dbReference type="RefSeq" id="WP_153585507.1">
    <property type="nucleotide sequence ID" value="NZ_WJBU01000011.1"/>
</dbReference>
<dbReference type="Pfam" id="PF00353">
    <property type="entry name" value="HemolysinCabind"/>
    <property type="match status" value="20"/>
</dbReference>
<evidence type="ECO:0000256" key="5">
    <source>
        <dbReference type="ARBA" id="ARBA00022737"/>
    </source>
</evidence>
<feature type="region of interest" description="Disordered" evidence="8">
    <location>
        <begin position="701"/>
        <end position="726"/>
    </location>
</feature>
<dbReference type="PRINTS" id="PR00313">
    <property type="entry name" value="CABNDNGRPT"/>
</dbReference>
<protein>
    <recommendedName>
        <fullName evidence="11">Ca2+-binding protein, RTX toxin-related</fullName>
    </recommendedName>
</protein>
<gene>
    <name evidence="9" type="ORF">GHT07_12970</name>
</gene>
<evidence type="ECO:0000256" key="7">
    <source>
        <dbReference type="ARBA" id="ARBA00023136"/>
    </source>
</evidence>
<keyword evidence="3" id="KW-0964">Secreted</keyword>
<name>A0A844AVS5_9BURK</name>
<organism evidence="9 10">
    <name type="scientific">Caenimonas koreensis DSM 17982</name>
    <dbReference type="NCBI Taxonomy" id="1121255"/>
    <lineage>
        <taxon>Bacteria</taxon>
        <taxon>Pseudomonadati</taxon>
        <taxon>Pseudomonadota</taxon>
        <taxon>Betaproteobacteria</taxon>
        <taxon>Burkholderiales</taxon>
        <taxon>Comamonadaceae</taxon>
        <taxon>Caenimonas</taxon>
    </lineage>
</organism>
<feature type="compositionally biased region" description="Polar residues" evidence="8">
    <location>
        <begin position="1"/>
        <end position="10"/>
    </location>
</feature>
<accession>A0A844AVS5</accession>
<dbReference type="InterPro" id="IPR003995">
    <property type="entry name" value="RTX_toxin_determinant-A"/>
</dbReference>
<evidence type="ECO:0000256" key="8">
    <source>
        <dbReference type="SAM" id="MobiDB-lite"/>
    </source>
</evidence>
<keyword evidence="6" id="KW-0843">Virulence</keyword>
<evidence type="ECO:0000256" key="2">
    <source>
        <dbReference type="ARBA" id="ARBA00004613"/>
    </source>
</evidence>
<dbReference type="GO" id="GO:0005509">
    <property type="term" value="F:calcium ion binding"/>
    <property type="evidence" value="ECO:0007669"/>
    <property type="project" value="InterPro"/>
</dbReference>
<dbReference type="InterPro" id="IPR001343">
    <property type="entry name" value="Hemolysn_Ca-bd"/>
</dbReference>
<dbReference type="SUPFAM" id="SSF51120">
    <property type="entry name" value="beta-Roll"/>
    <property type="match status" value="11"/>
</dbReference>
<keyword evidence="5" id="KW-0677">Repeat</keyword>